<keyword evidence="2" id="KW-1185">Reference proteome</keyword>
<evidence type="ECO:0000313" key="1">
    <source>
        <dbReference type="EMBL" id="MBA9083614.1"/>
    </source>
</evidence>
<accession>A0A7W3XPL9</accession>
<gene>
    <name evidence="1" type="ORF">FHR92_000057</name>
</gene>
<name>A0A7W3XPL9_9BACL</name>
<proteinExistence type="predicted"/>
<protein>
    <submittedName>
        <fullName evidence="1">Uncharacterized protein</fullName>
    </submittedName>
</protein>
<dbReference type="AlphaFoldDB" id="A0A7W3XPL9"/>
<comment type="caution">
    <text evidence="1">The sequence shown here is derived from an EMBL/GenBank/DDBJ whole genome shotgun (WGS) entry which is preliminary data.</text>
</comment>
<reference evidence="1 2" key="1">
    <citation type="submission" date="2020-08" db="EMBL/GenBank/DDBJ databases">
        <title>Genomic Encyclopedia of Type Strains, Phase III (KMG-III): the genomes of soil and plant-associated and newly described type strains.</title>
        <authorList>
            <person name="Whitman W."/>
        </authorList>
    </citation>
    <scope>NUCLEOTIDE SEQUENCE [LARGE SCALE GENOMIC DNA]</scope>
    <source>
        <strain evidence="1 2">CECT 8693</strain>
    </source>
</reference>
<dbReference type="EMBL" id="JACJIP010000001">
    <property type="protein sequence ID" value="MBA9083614.1"/>
    <property type="molecule type" value="Genomic_DNA"/>
</dbReference>
<dbReference type="Proteomes" id="UP000567067">
    <property type="component" value="Unassembled WGS sequence"/>
</dbReference>
<dbReference type="RefSeq" id="WP_182533794.1">
    <property type="nucleotide sequence ID" value="NZ_JACJIP010000001.1"/>
</dbReference>
<evidence type="ECO:0000313" key="2">
    <source>
        <dbReference type="Proteomes" id="UP000567067"/>
    </source>
</evidence>
<organism evidence="1 2">
    <name type="scientific">Fontibacillus solani</name>
    <dbReference type="NCBI Taxonomy" id="1572857"/>
    <lineage>
        <taxon>Bacteria</taxon>
        <taxon>Bacillati</taxon>
        <taxon>Bacillota</taxon>
        <taxon>Bacilli</taxon>
        <taxon>Bacillales</taxon>
        <taxon>Paenibacillaceae</taxon>
        <taxon>Fontibacillus</taxon>
    </lineage>
</organism>
<sequence>MQTKTVRKNMLESKSSIILQEYAKASGGTYVPSSIKRWKYTSHHVKVELAHGLGVIIATLSDSSSSSNSVPTIELTYKYRPRRKLECYLCSIKRPIFLPFQSHLRPASMPNSAISKLFHAKASHPSVLRSVLKQDGLDQELLKRPKATFRISLKGHVATLIYIEPCKKTDVETLNSSVRLMKLFIRSLQEQGIIYEPAS</sequence>